<accession>A0ABW7C5E2</accession>
<comment type="caution">
    <text evidence="2">The sequence shown here is derived from an EMBL/GenBank/DDBJ whole genome shotgun (WGS) entry which is preliminary data.</text>
</comment>
<evidence type="ECO:0000313" key="3">
    <source>
        <dbReference type="Proteomes" id="UP001604335"/>
    </source>
</evidence>
<dbReference type="InterPro" id="IPR056403">
    <property type="entry name" value="RNase_II_barrel"/>
</dbReference>
<protein>
    <submittedName>
        <fullName evidence="2">Ribonuclease R family protein</fullName>
    </submittedName>
</protein>
<name>A0ABW7C5E2_9CYAN</name>
<dbReference type="PANTHER" id="PTHR23355">
    <property type="entry name" value="RIBONUCLEASE"/>
    <property type="match status" value="1"/>
</dbReference>
<dbReference type="Pfam" id="PF23163">
    <property type="entry name" value="CSD_RNase_II"/>
    <property type="match status" value="1"/>
</dbReference>
<dbReference type="InterPro" id="IPR056404">
    <property type="entry name" value="HTH_RNase_II"/>
</dbReference>
<dbReference type="Pfam" id="PF00773">
    <property type="entry name" value="RNB"/>
    <property type="match status" value="1"/>
</dbReference>
<dbReference type="Pfam" id="PF25255">
    <property type="entry name" value="WHD_RNase_II"/>
    <property type="match status" value="1"/>
</dbReference>
<organism evidence="2 3">
    <name type="scientific">Limnothrix redekei LRLZ20PSL1</name>
    <dbReference type="NCBI Taxonomy" id="3112953"/>
    <lineage>
        <taxon>Bacteria</taxon>
        <taxon>Bacillati</taxon>
        <taxon>Cyanobacteriota</taxon>
        <taxon>Cyanophyceae</taxon>
        <taxon>Pseudanabaenales</taxon>
        <taxon>Pseudanabaenaceae</taxon>
        <taxon>Limnothrix</taxon>
    </lineage>
</organism>
<gene>
    <name evidence="2" type="ORF">VPK24_02040</name>
</gene>
<sequence>MDKGTLVELRLDDERVLATIDRPEGKKLFIAIGEQGKNYKIRPQDVTYTVGGGFQPADIAAFRAATAPYFDPDSLEVAWELLCEEDNRAVDAKELSLILFSEASPVTCYAAHRMLSEDKLFFKQKGDRYEPRPASQVSEMRRQQELARQREQEQQAFCEWVQSAISNPGNRPTIPDDSPFRQRLELLERYAVQGDEMTNRSAALDLLAKLDRPTTERGAFDLLVALGLWSPHENLHLRRSQLPTRFSAKVLDVARAYLESPPPDLDRDRLDLVHLKTYTIDDESTREIDDGLSLEFLSDGTERIWVHIADPTRWLEPGNELDLEARRRATTVYLPTGPVPMFPHELATGPMSLVQGRQCCALSFGIILNEDGSVADYQIRASHVKPTYRLTYDDVDEMLDLGITDEPQLTALAKWAKRRESWRASQGAIRIEMPETSIAVKDDEIEIRVLGDSAARGLVAEMMILAGEVAARYGQEHSLPMPFRSQPQPELPPAEELMLLPAGPVRACAIRRCMPRSEMSTTPARHSSLALDTYTQITSPIRRYTDLLGHFQIKAHLRGETLPFSINEMQELVQGVSSTAYEATLVERQTTRYWILEYLRRNRGPWQTLMLRWLREDDGLAAVLLEDLGVELATRFHRDLSPGDRLWLEVSHADPRQDSIQFRETAVDGALAESVL</sequence>
<dbReference type="Pfam" id="PF23161">
    <property type="entry name" value="HTH_RNase_II"/>
    <property type="match status" value="1"/>
</dbReference>
<dbReference type="SMART" id="SM00955">
    <property type="entry name" value="RNB"/>
    <property type="match status" value="1"/>
</dbReference>
<dbReference type="InterPro" id="IPR012340">
    <property type="entry name" value="NA-bd_OB-fold"/>
</dbReference>
<proteinExistence type="predicted"/>
<feature type="domain" description="RNB" evidence="1">
    <location>
        <begin position="269"/>
        <end position="559"/>
    </location>
</feature>
<dbReference type="SUPFAM" id="SSF50249">
    <property type="entry name" value="Nucleic acid-binding proteins"/>
    <property type="match status" value="1"/>
</dbReference>
<dbReference type="InterPro" id="IPR050180">
    <property type="entry name" value="RNR_Ribonuclease"/>
</dbReference>
<dbReference type="PANTHER" id="PTHR23355:SF42">
    <property type="entry name" value="RIBONUCLEASE II, CHLOROPLASTIC_MITOCHONDRIAL"/>
    <property type="match status" value="1"/>
</dbReference>
<dbReference type="Proteomes" id="UP001604335">
    <property type="component" value="Unassembled WGS sequence"/>
</dbReference>
<keyword evidence="3" id="KW-1185">Reference proteome</keyword>
<evidence type="ECO:0000259" key="1">
    <source>
        <dbReference type="SMART" id="SM00955"/>
    </source>
</evidence>
<evidence type="ECO:0000313" key="2">
    <source>
        <dbReference type="EMBL" id="MFG3816402.1"/>
    </source>
</evidence>
<dbReference type="RefSeq" id="WP_393010274.1">
    <property type="nucleotide sequence ID" value="NZ_JAZAQF010000012.1"/>
</dbReference>
<dbReference type="EMBL" id="JAZAQF010000012">
    <property type="protein sequence ID" value="MFG3816402.1"/>
    <property type="molecule type" value="Genomic_DNA"/>
</dbReference>
<reference evidence="3" key="1">
    <citation type="journal article" date="2024" name="Algal Res.">
        <title>Biochemical, toxicological and genomic investigation of a high-biomass producing Limnothrix strain isolated from Italian shallow drinking water reservoir.</title>
        <authorList>
            <person name="Simonazzi M."/>
            <person name="Shishido T.K."/>
            <person name="Delbaje E."/>
            <person name="Wahlsten M."/>
            <person name="Fewer D.P."/>
            <person name="Sivonen K."/>
            <person name="Pezzolesi L."/>
            <person name="Pistocchi R."/>
        </authorList>
    </citation>
    <scope>NUCLEOTIDE SEQUENCE [LARGE SCALE GENOMIC DNA]</scope>
    <source>
        <strain evidence="3">LRLZ20PSL1</strain>
    </source>
</reference>
<dbReference type="InterPro" id="IPR001900">
    <property type="entry name" value="RNase_II/R"/>
</dbReference>
<dbReference type="InterPro" id="IPR057324">
    <property type="entry name" value="WH_RNase_II"/>
</dbReference>